<dbReference type="EMBL" id="JAUCGQ010000001">
    <property type="protein sequence ID" value="MDM7853646.1"/>
    <property type="molecule type" value="Genomic_DNA"/>
</dbReference>
<evidence type="ECO:0000313" key="1">
    <source>
        <dbReference type="EMBL" id="MDM7853646.1"/>
    </source>
</evidence>
<accession>A0ABT7SBS7</accession>
<dbReference type="Proteomes" id="UP001529338">
    <property type="component" value="Unassembled WGS sequence"/>
</dbReference>
<name>A0ABT7SBS7_9CELL</name>
<keyword evidence="2" id="KW-1185">Reference proteome</keyword>
<reference evidence="1 2" key="1">
    <citation type="submission" date="2023-06" db="EMBL/GenBank/DDBJ databases">
        <title>Cellulomonas sp. MW4 Whole genome sequence.</title>
        <authorList>
            <person name="Park S."/>
        </authorList>
    </citation>
    <scope>NUCLEOTIDE SEQUENCE [LARGE SCALE GENOMIC DNA]</scope>
    <source>
        <strain evidence="1 2">MW4</strain>
    </source>
</reference>
<sequence>MHSRRTPLPEISLGDPIWTVEHIALALRQQTRATRTLIGRPDFPPAFRLCDAPNARKYWLRETVLAYLPTLLPVAPVSIATGPKPTTTPGPTELAAPVQTAVDPHAAALAKIAALPHATSRRAS</sequence>
<evidence type="ECO:0008006" key="3">
    <source>
        <dbReference type="Google" id="ProtNLM"/>
    </source>
</evidence>
<evidence type="ECO:0000313" key="2">
    <source>
        <dbReference type="Proteomes" id="UP001529338"/>
    </source>
</evidence>
<gene>
    <name evidence="1" type="ORF">QRT04_01765</name>
</gene>
<protein>
    <recommendedName>
        <fullName evidence="3">DNA-binding protein</fullName>
    </recommendedName>
</protein>
<comment type="caution">
    <text evidence="1">The sequence shown here is derived from an EMBL/GenBank/DDBJ whole genome shotgun (WGS) entry which is preliminary data.</text>
</comment>
<dbReference type="RefSeq" id="WP_289453164.1">
    <property type="nucleotide sequence ID" value="NZ_JAUCGQ010000001.1"/>
</dbReference>
<organism evidence="1 2">
    <name type="scientific">Cellulomonas alba</name>
    <dbReference type="NCBI Taxonomy" id="3053467"/>
    <lineage>
        <taxon>Bacteria</taxon>
        <taxon>Bacillati</taxon>
        <taxon>Actinomycetota</taxon>
        <taxon>Actinomycetes</taxon>
        <taxon>Micrococcales</taxon>
        <taxon>Cellulomonadaceae</taxon>
        <taxon>Cellulomonas</taxon>
    </lineage>
</organism>
<proteinExistence type="predicted"/>